<dbReference type="Proteomes" id="UP000464178">
    <property type="component" value="Chromosome"/>
</dbReference>
<evidence type="ECO:0000256" key="1">
    <source>
        <dbReference type="SAM" id="Phobius"/>
    </source>
</evidence>
<keyword evidence="1" id="KW-0812">Transmembrane</keyword>
<keyword evidence="1" id="KW-0472">Membrane</keyword>
<feature type="transmembrane region" description="Helical" evidence="1">
    <location>
        <begin position="82"/>
        <end position="100"/>
    </location>
</feature>
<dbReference type="EMBL" id="LR593886">
    <property type="protein sequence ID" value="VTR93776.1"/>
    <property type="molecule type" value="Genomic_DNA"/>
</dbReference>
<accession>A0A6P2CZI5</accession>
<name>A0A6P2CZI5_9BACT</name>
<evidence type="ECO:0000313" key="2">
    <source>
        <dbReference type="EMBL" id="VTR93776.1"/>
    </source>
</evidence>
<keyword evidence="3" id="KW-1185">Reference proteome</keyword>
<dbReference type="KEGG" id="gms:SOIL9_39380"/>
<reference evidence="2 3" key="1">
    <citation type="submission" date="2019-05" db="EMBL/GenBank/DDBJ databases">
        <authorList>
            <consortium name="Science for Life Laboratories"/>
        </authorList>
    </citation>
    <scope>NUCLEOTIDE SEQUENCE [LARGE SCALE GENOMIC DNA]</scope>
    <source>
        <strain evidence="2">Soil9</strain>
    </source>
</reference>
<organism evidence="2 3">
    <name type="scientific">Gemmata massiliana</name>
    <dbReference type="NCBI Taxonomy" id="1210884"/>
    <lineage>
        <taxon>Bacteria</taxon>
        <taxon>Pseudomonadati</taxon>
        <taxon>Planctomycetota</taxon>
        <taxon>Planctomycetia</taxon>
        <taxon>Gemmatales</taxon>
        <taxon>Gemmataceae</taxon>
        <taxon>Gemmata</taxon>
    </lineage>
</organism>
<evidence type="ECO:0000313" key="3">
    <source>
        <dbReference type="Proteomes" id="UP000464178"/>
    </source>
</evidence>
<protein>
    <submittedName>
        <fullName evidence="2">Uncharacterized protein</fullName>
    </submittedName>
</protein>
<feature type="transmembrane region" description="Helical" evidence="1">
    <location>
        <begin position="120"/>
        <end position="138"/>
    </location>
</feature>
<keyword evidence="1" id="KW-1133">Transmembrane helix</keyword>
<dbReference type="AlphaFoldDB" id="A0A6P2CZI5"/>
<sequence length="145" mass="15473">MAQLVGQMCVICRERIGNEIDSRFCSACGCPVHTACTSVAALQKTEGACRVCGAPATDVAPRRELAEQESEWQAGGKRRRRGGCIMAASVVFGLLGLMQFALANMRTLPTTDRHEARGNVFNGLVPVALGCAGFLLGLRQMSKKS</sequence>
<proteinExistence type="predicted"/>
<gene>
    <name evidence="2" type="ORF">SOIL9_39380</name>
</gene>